<name>A0AAU9VFL0_EUPED</name>
<dbReference type="EMBL" id="CAKOGL010000064">
    <property type="protein sequence ID" value="CAH2109175.1"/>
    <property type="molecule type" value="Genomic_DNA"/>
</dbReference>
<evidence type="ECO:0000313" key="4">
    <source>
        <dbReference type="Proteomes" id="UP001153954"/>
    </source>
</evidence>
<accession>A0AAU9VFL0</accession>
<proteinExistence type="predicted"/>
<evidence type="ECO:0000313" key="3">
    <source>
        <dbReference type="EMBL" id="CAH2109175.1"/>
    </source>
</evidence>
<evidence type="ECO:0008006" key="5">
    <source>
        <dbReference type="Google" id="ProtNLM"/>
    </source>
</evidence>
<protein>
    <recommendedName>
        <fullName evidence="5">Transposable element P transposase</fullName>
    </recommendedName>
</protein>
<dbReference type="Pfam" id="PF21788">
    <property type="entry name" value="TNP-like_GBD"/>
    <property type="match status" value="1"/>
</dbReference>
<dbReference type="Pfam" id="PF21789">
    <property type="entry name" value="TNP-like_RNaseH_C"/>
    <property type="match status" value="1"/>
</dbReference>
<keyword evidence="4" id="KW-1185">Reference proteome</keyword>
<dbReference type="Proteomes" id="UP001153954">
    <property type="component" value="Unassembled WGS sequence"/>
</dbReference>
<dbReference type="InterPro" id="IPR048366">
    <property type="entry name" value="TNP-like_GBD"/>
</dbReference>
<dbReference type="AlphaFoldDB" id="A0AAU9VFL0"/>
<reference evidence="3" key="1">
    <citation type="submission" date="2022-03" db="EMBL/GenBank/DDBJ databases">
        <authorList>
            <person name="Tunstrom K."/>
        </authorList>
    </citation>
    <scope>NUCLEOTIDE SEQUENCE</scope>
</reference>
<sequence>MLELFQVLNCCFEAGLNICVSVCDMDGVNKRALCLLGASVEHPVIKVGEHNIVTIFDTPHLLKCFRNLFLKYDIKFTTDITSENRQGFGIAKWSHIKLFYELDNSNPHFVYAPCLREEHLNPNSKQKMKVKLAAQILSHSVAAGIYSKIANGDMPSEAIATANLIAKMDMLFDGVNASTPDLRRGKKYSTNMRESTGHLTLFQEIKNLFKNLEFLECRSTPPSKEGWVWTLNGLEIVWKFLTKKHKTIKSLSTRRIQQDPLENLFGCIRSNCGSNSNPTTSQFVAGLKTAVLSNMGNIGLGNCEIDENEAILDNFKKLLNPATDISVSNENTSLRILLNDENVYSSLEENMEEANGEMQACASFATETAASVLKRKMKIISHK</sequence>
<feature type="domain" description="Transposable element P transposase-like RNase H C-terminal" evidence="2">
    <location>
        <begin position="258"/>
        <end position="284"/>
    </location>
</feature>
<evidence type="ECO:0000259" key="2">
    <source>
        <dbReference type="Pfam" id="PF21789"/>
    </source>
</evidence>
<dbReference type="InterPro" id="IPR048367">
    <property type="entry name" value="TNP-like_RNaseH_C"/>
</dbReference>
<gene>
    <name evidence="3" type="ORF">EEDITHA_LOCUS23036</name>
</gene>
<organism evidence="3 4">
    <name type="scientific">Euphydryas editha</name>
    <name type="common">Edith's checkerspot</name>
    <dbReference type="NCBI Taxonomy" id="104508"/>
    <lineage>
        <taxon>Eukaryota</taxon>
        <taxon>Metazoa</taxon>
        <taxon>Ecdysozoa</taxon>
        <taxon>Arthropoda</taxon>
        <taxon>Hexapoda</taxon>
        <taxon>Insecta</taxon>
        <taxon>Pterygota</taxon>
        <taxon>Neoptera</taxon>
        <taxon>Endopterygota</taxon>
        <taxon>Lepidoptera</taxon>
        <taxon>Glossata</taxon>
        <taxon>Ditrysia</taxon>
        <taxon>Papilionoidea</taxon>
        <taxon>Nymphalidae</taxon>
        <taxon>Nymphalinae</taxon>
        <taxon>Euphydryas</taxon>
    </lineage>
</organism>
<comment type="caution">
    <text evidence="3">The sequence shown here is derived from an EMBL/GenBank/DDBJ whole genome shotgun (WGS) entry which is preliminary data.</text>
</comment>
<evidence type="ECO:0000259" key="1">
    <source>
        <dbReference type="Pfam" id="PF21788"/>
    </source>
</evidence>
<feature type="domain" description="Transposable element P transposase-like GTP-binding insertion" evidence="1">
    <location>
        <begin position="60"/>
        <end position="180"/>
    </location>
</feature>